<organism evidence="4">
    <name type="scientific">Candidatus Syntropharchaeum butanivorans</name>
    <dbReference type="NCBI Taxonomy" id="1839936"/>
    <lineage>
        <taxon>Archaea</taxon>
        <taxon>Methanobacteriati</taxon>
        <taxon>Methanobacteriota</taxon>
        <taxon>Stenosarchaea group</taxon>
        <taxon>Methanomicrobia</taxon>
        <taxon>Methanosarcinales</taxon>
        <taxon>ANME-2 cluster</taxon>
        <taxon>Candidatus Syntropharchaeum</taxon>
    </lineage>
</organism>
<dbReference type="InterPro" id="IPR004606">
    <property type="entry name" value="Mop_domain"/>
</dbReference>
<dbReference type="Pfam" id="PF03459">
    <property type="entry name" value="TOBE"/>
    <property type="match status" value="1"/>
</dbReference>
<dbReference type="SUPFAM" id="SSF50331">
    <property type="entry name" value="MOP-like"/>
    <property type="match status" value="1"/>
</dbReference>
<reference evidence="4" key="1">
    <citation type="journal article" date="2020" name="mSystems">
        <title>Genome- and Community-Level Interaction Insights into Carbon Utilization and Element Cycling Functions of Hydrothermarchaeota in Hydrothermal Sediment.</title>
        <authorList>
            <person name="Zhou Z."/>
            <person name="Liu Y."/>
            <person name="Xu W."/>
            <person name="Pan J."/>
            <person name="Luo Z.H."/>
            <person name="Li M."/>
        </authorList>
    </citation>
    <scope>NUCLEOTIDE SEQUENCE [LARGE SCALE GENOMIC DNA]</scope>
    <source>
        <strain evidence="4">HyVt-185</strain>
    </source>
</reference>
<dbReference type="GO" id="GO:0005886">
    <property type="term" value="C:plasma membrane"/>
    <property type="evidence" value="ECO:0007669"/>
    <property type="project" value="UniProtKB-SubCell"/>
</dbReference>
<accession>A0A7C1AUY4</accession>
<feature type="domain" description="Mop" evidence="3">
    <location>
        <begin position="38"/>
        <end position="100"/>
    </location>
</feature>
<sequence>MIDLGDTKISAVSGIRAGERVNAFIRPEEITLSKVPLETSARNNIKATIRRVMNLGPVVRIELDVGLVAVTTRQSAEELGLDLDEKVYASFKATAVHVVRR</sequence>
<comment type="subcellular location">
    <subcellularLocation>
        <location evidence="1">Cell membrane</location>
        <topology evidence="1">Peripheral membrane protein</topology>
    </subcellularLocation>
</comment>
<comment type="caution">
    <text evidence="4">The sequence shown here is derived from an EMBL/GenBank/DDBJ whole genome shotgun (WGS) entry which is preliminary data.</text>
</comment>
<dbReference type="PROSITE" id="PS51866">
    <property type="entry name" value="MOP"/>
    <property type="match status" value="1"/>
</dbReference>
<name>A0A7C1AUY4_9EURY</name>
<keyword evidence="2" id="KW-0500">Molybdenum</keyword>
<dbReference type="InterPro" id="IPR005116">
    <property type="entry name" value="Transp-assoc_OB_typ1"/>
</dbReference>
<evidence type="ECO:0000313" key="4">
    <source>
        <dbReference type="EMBL" id="HDM35968.1"/>
    </source>
</evidence>
<protein>
    <submittedName>
        <fullName evidence="4">TOBE domain-containing protein</fullName>
    </submittedName>
</protein>
<dbReference type="GO" id="GO:0015689">
    <property type="term" value="P:molybdate ion transport"/>
    <property type="evidence" value="ECO:0007669"/>
    <property type="project" value="InterPro"/>
</dbReference>
<evidence type="ECO:0000259" key="3">
    <source>
        <dbReference type="PROSITE" id="PS51866"/>
    </source>
</evidence>
<dbReference type="InterPro" id="IPR008995">
    <property type="entry name" value="Mo/tungstate-bd_C_term_dom"/>
</dbReference>
<dbReference type="EMBL" id="DQZR01000071">
    <property type="protein sequence ID" value="HDM35968.1"/>
    <property type="molecule type" value="Genomic_DNA"/>
</dbReference>
<proteinExistence type="predicted"/>
<gene>
    <name evidence="4" type="ORF">ENG09_01755</name>
</gene>
<evidence type="ECO:0000256" key="2">
    <source>
        <dbReference type="ARBA" id="ARBA00022505"/>
    </source>
</evidence>
<dbReference type="Proteomes" id="UP000885863">
    <property type="component" value="Unassembled WGS sequence"/>
</dbReference>
<evidence type="ECO:0000256" key="1">
    <source>
        <dbReference type="ARBA" id="ARBA00004202"/>
    </source>
</evidence>
<dbReference type="AlphaFoldDB" id="A0A7C1AUY4"/>
<dbReference type="Gene3D" id="2.40.50.100">
    <property type="match status" value="1"/>
</dbReference>